<reference evidence="2" key="1">
    <citation type="submission" date="2021-05" db="EMBL/GenBank/DDBJ databases">
        <authorList>
            <person name="Alioto T."/>
            <person name="Alioto T."/>
            <person name="Gomez Garrido J."/>
        </authorList>
    </citation>
    <scope>NUCLEOTIDE SEQUENCE</scope>
</reference>
<feature type="transmembrane region" description="Helical" evidence="1">
    <location>
        <begin position="20"/>
        <end position="40"/>
    </location>
</feature>
<dbReference type="AlphaFoldDB" id="A0A8D8XKA4"/>
<keyword evidence="1" id="KW-0812">Transmembrane</keyword>
<protein>
    <submittedName>
        <fullName evidence="2">Uncharacterized protein</fullName>
    </submittedName>
</protein>
<feature type="transmembrane region" description="Helical" evidence="1">
    <location>
        <begin position="52"/>
        <end position="71"/>
    </location>
</feature>
<proteinExistence type="predicted"/>
<evidence type="ECO:0000313" key="2">
    <source>
        <dbReference type="EMBL" id="CAG6698089.1"/>
    </source>
</evidence>
<keyword evidence="1" id="KW-1133">Transmembrane helix</keyword>
<dbReference type="EMBL" id="HBUF01336235">
    <property type="protein sequence ID" value="CAG6698093.1"/>
    <property type="molecule type" value="Transcribed_RNA"/>
</dbReference>
<evidence type="ECO:0000256" key="1">
    <source>
        <dbReference type="SAM" id="Phobius"/>
    </source>
</evidence>
<name>A0A8D8XKA4_9HEMI</name>
<dbReference type="EMBL" id="HBUF01336233">
    <property type="protein sequence ID" value="CAG6698089.1"/>
    <property type="molecule type" value="Transcribed_RNA"/>
</dbReference>
<feature type="transmembrane region" description="Helical" evidence="1">
    <location>
        <begin position="83"/>
        <end position="101"/>
    </location>
</feature>
<sequence length="140" mass="15684">MKWLTAAEPVHADRSIGFSLPYFLMMGIRLHLLDSHMVALPASMRARVRCKAPILSLSLSNKVFMVSIASLKFSLSIRSSARLSLLSILSWAAIWSTALCASNHCLWYKAWVNANSCSTSCQDFSWGNLSLAWFRIMLAR</sequence>
<accession>A0A8D8XKA4</accession>
<keyword evidence="1" id="KW-0472">Membrane</keyword>
<organism evidence="2">
    <name type="scientific">Cacopsylla melanoneura</name>
    <dbReference type="NCBI Taxonomy" id="428564"/>
    <lineage>
        <taxon>Eukaryota</taxon>
        <taxon>Metazoa</taxon>
        <taxon>Ecdysozoa</taxon>
        <taxon>Arthropoda</taxon>
        <taxon>Hexapoda</taxon>
        <taxon>Insecta</taxon>
        <taxon>Pterygota</taxon>
        <taxon>Neoptera</taxon>
        <taxon>Paraneoptera</taxon>
        <taxon>Hemiptera</taxon>
        <taxon>Sternorrhyncha</taxon>
        <taxon>Psylloidea</taxon>
        <taxon>Psyllidae</taxon>
        <taxon>Psyllinae</taxon>
        <taxon>Cacopsylla</taxon>
    </lineage>
</organism>